<dbReference type="EMBL" id="JAGSOV010000069">
    <property type="protein sequence ID" value="MCO1659684.1"/>
    <property type="molecule type" value="Genomic_DNA"/>
</dbReference>
<feature type="transmembrane region" description="Helical" evidence="1">
    <location>
        <begin position="6"/>
        <end position="31"/>
    </location>
</feature>
<name>A0ABT1AA41_9PSEU</name>
<evidence type="ECO:0000256" key="1">
    <source>
        <dbReference type="SAM" id="Phobius"/>
    </source>
</evidence>
<accession>A0ABT1AA41</accession>
<evidence type="ECO:0000313" key="2">
    <source>
        <dbReference type="EMBL" id="MCO1659684.1"/>
    </source>
</evidence>
<sequence length="64" mass="6648">MSAITGVLALAAAGLIALLLLVKLCVVLVALRGSKPAQRAAIMASLPLVLRAFRIDWPGRRPGS</sequence>
<organism evidence="2 3">
    <name type="scientific">Pseudonocardia humida</name>
    <dbReference type="NCBI Taxonomy" id="2800819"/>
    <lineage>
        <taxon>Bacteria</taxon>
        <taxon>Bacillati</taxon>
        <taxon>Actinomycetota</taxon>
        <taxon>Actinomycetes</taxon>
        <taxon>Pseudonocardiales</taxon>
        <taxon>Pseudonocardiaceae</taxon>
        <taxon>Pseudonocardia</taxon>
    </lineage>
</organism>
<keyword evidence="1" id="KW-0472">Membrane</keyword>
<protein>
    <submittedName>
        <fullName evidence="2">Uncharacterized protein</fullName>
    </submittedName>
</protein>
<evidence type="ECO:0000313" key="3">
    <source>
        <dbReference type="Proteomes" id="UP001165283"/>
    </source>
</evidence>
<dbReference type="Proteomes" id="UP001165283">
    <property type="component" value="Unassembled WGS sequence"/>
</dbReference>
<keyword evidence="1" id="KW-1133">Transmembrane helix</keyword>
<keyword evidence="1" id="KW-0812">Transmembrane</keyword>
<proteinExistence type="predicted"/>
<comment type="caution">
    <text evidence="2">The sequence shown here is derived from an EMBL/GenBank/DDBJ whole genome shotgun (WGS) entry which is preliminary data.</text>
</comment>
<reference evidence="2" key="1">
    <citation type="submission" date="2021-04" db="EMBL/GenBank/DDBJ databases">
        <title>Pseudonocardia sp. nov., isolated from sandy soil of mangrove forest.</title>
        <authorList>
            <person name="Zan Z."/>
            <person name="Huang R."/>
            <person name="Liu W."/>
        </authorList>
    </citation>
    <scope>NUCLEOTIDE SEQUENCE</scope>
    <source>
        <strain evidence="2">S2-4</strain>
    </source>
</reference>
<gene>
    <name evidence="2" type="ORF">KDL28_31900</name>
</gene>
<dbReference type="RefSeq" id="WP_252444588.1">
    <property type="nucleotide sequence ID" value="NZ_JAGSOV010000069.1"/>
</dbReference>
<keyword evidence="3" id="KW-1185">Reference proteome</keyword>